<evidence type="ECO:0000256" key="2">
    <source>
        <dbReference type="RuleBase" id="RU366034"/>
    </source>
</evidence>
<dbReference type="GO" id="GO:0046872">
    <property type="term" value="F:metal ion binding"/>
    <property type="evidence" value="ECO:0007669"/>
    <property type="project" value="UniProtKB-KW"/>
</dbReference>
<dbReference type="InterPro" id="IPR008949">
    <property type="entry name" value="Isoprenoid_synthase_dom_sf"/>
</dbReference>
<keyword evidence="5" id="KW-1185">Reference proteome</keyword>
<dbReference type="PANTHER" id="PTHR35201">
    <property type="entry name" value="TERPENE SYNTHASE"/>
    <property type="match status" value="1"/>
</dbReference>
<accession>A0A0F7CQ13</accession>
<keyword evidence="1 2" id="KW-0456">Lyase</keyword>
<proteinExistence type="inferred from homology"/>
<dbReference type="PANTHER" id="PTHR35201:SF4">
    <property type="entry name" value="BETA-PINACENE SYNTHASE-RELATED"/>
    <property type="match status" value="1"/>
</dbReference>
<dbReference type="HOGENOM" id="CLU_042538_4_0_11"/>
<dbReference type="STRING" id="408015.SXIM_42270"/>
<evidence type="ECO:0000256" key="3">
    <source>
        <dbReference type="SAM" id="MobiDB-lite"/>
    </source>
</evidence>
<dbReference type="Pfam" id="PF19086">
    <property type="entry name" value="Terpene_syn_C_2"/>
    <property type="match status" value="1"/>
</dbReference>
<evidence type="ECO:0000313" key="5">
    <source>
        <dbReference type="Proteomes" id="UP000034034"/>
    </source>
</evidence>
<dbReference type="PATRIC" id="fig|408015.6.peg.4281"/>
<reference evidence="4" key="1">
    <citation type="submission" date="2019-08" db="EMBL/GenBank/DDBJ databases">
        <title>Complete genome sequence of a mangrove-derived Streptomyces xiamenensis.</title>
        <authorList>
            <person name="Xu J."/>
        </authorList>
    </citation>
    <scope>NUCLEOTIDE SEQUENCE</scope>
    <source>
        <strain evidence="4">318</strain>
    </source>
</reference>
<dbReference type="Proteomes" id="UP000034034">
    <property type="component" value="Chromosome"/>
</dbReference>
<comment type="similarity">
    <text evidence="2">Belongs to the terpene synthase family.</text>
</comment>
<dbReference type="SFLD" id="SFLDS00005">
    <property type="entry name" value="Isoprenoid_Synthase_Type_I"/>
    <property type="match status" value="1"/>
</dbReference>
<dbReference type="SFLD" id="SFLDG01020">
    <property type="entry name" value="Terpene_Cyclase_Like_2"/>
    <property type="match status" value="1"/>
</dbReference>
<dbReference type="SUPFAM" id="SSF48576">
    <property type="entry name" value="Terpenoid synthases"/>
    <property type="match status" value="1"/>
</dbReference>
<dbReference type="GO" id="GO:0010333">
    <property type="term" value="F:terpene synthase activity"/>
    <property type="evidence" value="ECO:0007669"/>
    <property type="project" value="InterPro"/>
</dbReference>
<evidence type="ECO:0000256" key="1">
    <source>
        <dbReference type="ARBA" id="ARBA00023239"/>
    </source>
</evidence>
<comment type="cofactor">
    <cofactor evidence="2">
        <name>Mg(2+)</name>
        <dbReference type="ChEBI" id="CHEBI:18420"/>
    </cofactor>
</comment>
<evidence type="ECO:0000313" key="4">
    <source>
        <dbReference type="EMBL" id="AKG45611.1"/>
    </source>
</evidence>
<dbReference type="AlphaFoldDB" id="A0A0F7CQ13"/>
<gene>
    <name evidence="4" type="ORF">SXIM_42270</name>
</gene>
<dbReference type="EC" id="4.2.3.-" evidence="2"/>
<keyword evidence="2" id="KW-0460">Magnesium</keyword>
<sequence length="305" mass="33028">MAETARQWAERFALIRGEEQARALARGGPATLAAVMLPDAAEPRAELAACWMTWTFFLDDQYEEGSGGTDRAWSATTGAVRSVLAGGDPPPASPPLILALADLVARLRALASPHWQHRFAGHMSDALAAVRREIELRNAGVPPTLEEYRVLRRDTSGFVPTLDILELCHHAELPPDVYDSPAYQDVLAAAIDVNTWTNDLYSLEKEVACGMVTNLVLVLEHERGLGRDAARRAVRALIEERSADLLRALRRLPPGTAAVNRCATALTSVVAGWLHWHATGTDRYTVAQSPDPGRPPAPGRPTASG</sequence>
<dbReference type="KEGG" id="sxi:SXIM_42270"/>
<dbReference type="InterPro" id="IPR034686">
    <property type="entry name" value="Terpene_cyclase-like_2"/>
</dbReference>
<dbReference type="EMBL" id="CP009922">
    <property type="protein sequence ID" value="AKG45611.1"/>
    <property type="molecule type" value="Genomic_DNA"/>
</dbReference>
<feature type="region of interest" description="Disordered" evidence="3">
    <location>
        <begin position="284"/>
        <end position="305"/>
    </location>
</feature>
<keyword evidence="2" id="KW-0479">Metal-binding</keyword>
<dbReference type="Gene3D" id="1.10.600.10">
    <property type="entry name" value="Farnesyl Diphosphate Synthase"/>
    <property type="match status" value="1"/>
</dbReference>
<name>A0A0F7CQ13_9ACTN</name>
<protein>
    <recommendedName>
        <fullName evidence="2">Terpene synthase</fullName>
        <ecNumber evidence="2">4.2.3.-</ecNumber>
    </recommendedName>
</protein>
<organism evidence="4 5">
    <name type="scientific">Streptomyces xiamenensis</name>
    <dbReference type="NCBI Taxonomy" id="408015"/>
    <lineage>
        <taxon>Bacteria</taxon>
        <taxon>Bacillati</taxon>
        <taxon>Actinomycetota</taxon>
        <taxon>Actinomycetes</taxon>
        <taxon>Kitasatosporales</taxon>
        <taxon>Streptomycetaceae</taxon>
        <taxon>Streptomyces</taxon>
    </lineage>
</organism>